<dbReference type="EnsemblMetazoa" id="CPIJ009830-RA">
    <property type="protein sequence ID" value="CPIJ009830-PA"/>
    <property type="gene ID" value="CPIJ009830"/>
</dbReference>
<dbReference type="VEuPathDB" id="VectorBase:CPIJ009830"/>
<evidence type="ECO:0000313" key="4">
    <source>
        <dbReference type="Proteomes" id="UP000002320"/>
    </source>
</evidence>
<name>B0WS69_CULQU</name>
<dbReference type="AlphaFoldDB" id="B0WS69"/>
<gene>
    <name evidence="3" type="primary">6042435</name>
    <name evidence="2" type="ORF">CpipJ_CPIJ009830</name>
</gene>
<evidence type="ECO:0000313" key="3">
    <source>
        <dbReference type="EnsemblMetazoa" id="CPIJ009830-PA"/>
    </source>
</evidence>
<sequence>MTINYNTFHRQSRGRDATELQKPTATNAAVIRFYRYVQAARDGQDQRDCRQVYSLCTINIDKKKK</sequence>
<dbReference type="OMA" id="NYNTFHR"/>
<reference evidence="3" key="2">
    <citation type="submission" date="2020-05" db="UniProtKB">
        <authorList>
            <consortium name="EnsemblMetazoa"/>
        </authorList>
    </citation>
    <scope>IDENTIFICATION</scope>
    <source>
        <strain evidence="3">JHB</strain>
    </source>
</reference>
<protein>
    <submittedName>
        <fullName evidence="2 3">Uncharacterized protein</fullName>
    </submittedName>
</protein>
<keyword evidence="4" id="KW-1185">Reference proteome</keyword>
<feature type="region of interest" description="Disordered" evidence="1">
    <location>
        <begin position="1"/>
        <end position="21"/>
    </location>
</feature>
<dbReference type="HOGENOM" id="CLU_2851876_0_0_1"/>
<dbReference type="OrthoDB" id="6334967at2759"/>
<dbReference type="KEGG" id="cqu:CpipJ_CPIJ009830"/>
<evidence type="ECO:0000313" key="2">
    <source>
        <dbReference type="EMBL" id="EDS33692.1"/>
    </source>
</evidence>
<evidence type="ECO:0000256" key="1">
    <source>
        <dbReference type="SAM" id="MobiDB-lite"/>
    </source>
</evidence>
<proteinExistence type="predicted"/>
<dbReference type="VEuPathDB" id="VectorBase:CQUJHB003407"/>
<organism>
    <name type="scientific">Culex quinquefasciatus</name>
    <name type="common">Southern house mosquito</name>
    <name type="synonym">Culex pungens</name>
    <dbReference type="NCBI Taxonomy" id="7176"/>
    <lineage>
        <taxon>Eukaryota</taxon>
        <taxon>Metazoa</taxon>
        <taxon>Ecdysozoa</taxon>
        <taxon>Arthropoda</taxon>
        <taxon>Hexapoda</taxon>
        <taxon>Insecta</taxon>
        <taxon>Pterygota</taxon>
        <taxon>Neoptera</taxon>
        <taxon>Endopterygota</taxon>
        <taxon>Diptera</taxon>
        <taxon>Nematocera</taxon>
        <taxon>Culicoidea</taxon>
        <taxon>Culicidae</taxon>
        <taxon>Culicinae</taxon>
        <taxon>Culicini</taxon>
        <taxon>Culex</taxon>
        <taxon>Culex</taxon>
    </lineage>
</organism>
<accession>B0WS69</accession>
<dbReference type="EMBL" id="DS232065">
    <property type="protein sequence ID" value="EDS33692.1"/>
    <property type="molecule type" value="Genomic_DNA"/>
</dbReference>
<reference evidence="2" key="1">
    <citation type="submission" date="2007-03" db="EMBL/GenBank/DDBJ databases">
        <title>Annotation of Culex pipiens quinquefasciatus.</title>
        <authorList>
            <consortium name="The Broad Institute Genome Sequencing Platform"/>
            <person name="Atkinson P.W."/>
            <person name="Hemingway J."/>
            <person name="Christensen B.M."/>
            <person name="Higgs S."/>
            <person name="Kodira C."/>
            <person name="Hannick L."/>
            <person name="Megy K."/>
            <person name="O'Leary S."/>
            <person name="Pearson M."/>
            <person name="Haas B.J."/>
            <person name="Mauceli E."/>
            <person name="Wortman J.R."/>
            <person name="Lee N.H."/>
            <person name="Guigo R."/>
            <person name="Stanke M."/>
            <person name="Alvarado L."/>
            <person name="Amedeo P."/>
            <person name="Antoine C.H."/>
            <person name="Arensburger P."/>
            <person name="Bidwell S.L."/>
            <person name="Crawford M."/>
            <person name="Camaro F."/>
            <person name="Devon K."/>
            <person name="Engels R."/>
            <person name="Hammond M."/>
            <person name="Howarth C."/>
            <person name="Koehrsen M."/>
            <person name="Lawson D."/>
            <person name="Montgomery P."/>
            <person name="Nene V."/>
            <person name="Nusbaum C."/>
            <person name="Puiu D."/>
            <person name="Romero-Severson J."/>
            <person name="Severson D.W."/>
            <person name="Shumway M."/>
            <person name="Sisk P."/>
            <person name="Stolte C."/>
            <person name="Zeng Q."/>
            <person name="Eisenstadt E."/>
            <person name="Fraser-Liggett C."/>
            <person name="Strausberg R."/>
            <person name="Galagan J."/>
            <person name="Birren B."/>
            <person name="Collins F.H."/>
        </authorList>
    </citation>
    <scope>NUCLEOTIDE SEQUENCE [LARGE SCALE GENOMIC DNA]</scope>
    <source>
        <strain evidence="2">JHB</strain>
    </source>
</reference>
<dbReference type="Proteomes" id="UP000002320">
    <property type="component" value="Unassembled WGS sequence"/>
</dbReference>
<dbReference type="InParanoid" id="B0WS69"/>